<evidence type="ECO:0000256" key="2">
    <source>
        <dbReference type="ARBA" id="ARBA00009473"/>
    </source>
</evidence>
<gene>
    <name evidence="8" type="ORF">Asi02nite_00130</name>
</gene>
<dbReference type="SMART" id="SM01133">
    <property type="entry name" value="DeoC"/>
    <property type="match status" value="1"/>
</dbReference>
<accession>A0ABQ4CGR6</accession>
<dbReference type="EC" id="4.1.2.4" evidence="3 7"/>
<evidence type="ECO:0000256" key="7">
    <source>
        <dbReference type="NCBIfam" id="TIGR00126"/>
    </source>
</evidence>
<comment type="caution">
    <text evidence="8">The sequence shown here is derived from an EMBL/GenBank/DDBJ whole genome shotgun (WGS) entry which is preliminary data.</text>
</comment>
<evidence type="ECO:0000256" key="4">
    <source>
        <dbReference type="ARBA" id="ARBA00023239"/>
    </source>
</evidence>
<dbReference type="InterPro" id="IPR002915">
    <property type="entry name" value="DeoC/FbaB/LacD_aldolase"/>
</dbReference>
<sequence length="327" mass="34482">MALGSTRTLVRMTATTASDLSSVTSSDAALRAFLHGLPGVDQVGAEQRAAMLGTRSIKTTAKAWAIDLAIRMVDLTTLEGADTPGKVRALCAKARRPDPADPTCPPVAAICVYPAMVPVAVEALAGSGIHTASVATAFPSGQAPLEVKLADTRAAVAAGADEIDMVINRGAFLSGRYLEVFEEIAAVKQACGDAHLKVILETGELATYDNVRRASWIGMLAGGDFIKTSTGKVPVAATLPVTLVMLEAVRDFRDLTGRQVGVKPAGGIRTTKDAVKYLVLVNETAGDDWLDPDWFRFGASTLLNDLLMQRTKLTTGVYSGPDYFTLD</sequence>
<dbReference type="Proteomes" id="UP000604117">
    <property type="component" value="Unassembled WGS sequence"/>
</dbReference>
<keyword evidence="5" id="KW-0704">Schiff base</keyword>
<evidence type="ECO:0000256" key="6">
    <source>
        <dbReference type="ARBA" id="ARBA00048791"/>
    </source>
</evidence>
<evidence type="ECO:0000313" key="9">
    <source>
        <dbReference type="Proteomes" id="UP000604117"/>
    </source>
</evidence>
<dbReference type="CDD" id="cd00959">
    <property type="entry name" value="DeoC"/>
    <property type="match status" value="1"/>
</dbReference>
<proteinExistence type="inferred from homology"/>
<keyword evidence="9" id="KW-1185">Reference proteome</keyword>
<reference evidence="8 9" key="1">
    <citation type="submission" date="2021-01" db="EMBL/GenBank/DDBJ databases">
        <title>Whole genome shotgun sequence of Asanoa siamensis NBRC 107932.</title>
        <authorList>
            <person name="Komaki H."/>
            <person name="Tamura T."/>
        </authorList>
    </citation>
    <scope>NUCLEOTIDE SEQUENCE [LARGE SCALE GENOMIC DNA]</scope>
    <source>
        <strain evidence="8 9">NBRC 107932</strain>
    </source>
</reference>
<dbReference type="InterPro" id="IPR011343">
    <property type="entry name" value="DeoC"/>
</dbReference>
<evidence type="ECO:0000256" key="5">
    <source>
        <dbReference type="ARBA" id="ARBA00023270"/>
    </source>
</evidence>
<comment type="pathway">
    <text evidence="1">Carbohydrate degradation; 2-deoxy-D-ribose 1-phosphate degradation; D-glyceraldehyde 3-phosphate and acetaldehyde from 2-deoxy-alpha-D-ribose 1-phosphate: step 2/2.</text>
</comment>
<dbReference type="SUPFAM" id="SSF51569">
    <property type="entry name" value="Aldolase"/>
    <property type="match status" value="1"/>
</dbReference>
<organism evidence="8 9">
    <name type="scientific">Asanoa siamensis</name>
    <dbReference type="NCBI Taxonomy" id="926357"/>
    <lineage>
        <taxon>Bacteria</taxon>
        <taxon>Bacillati</taxon>
        <taxon>Actinomycetota</taxon>
        <taxon>Actinomycetes</taxon>
        <taxon>Micromonosporales</taxon>
        <taxon>Micromonosporaceae</taxon>
        <taxon>Asanoa</taxon>
    </lineage>
</organism>
<dbReference type="InterPro" id="IPR013785">
    <property type="entry name" value="Aldolase_TIM"/>
</dbReference>
<comment type="catalytic activity">
    <reaction evidence="6">
        <text>2-deoxy-D-ribose 5-phosphate = D-glyceraldehyde 3-phosphate + acetaldehyde</text>
        <dbReference type="Rhea" id="RHEA:12821"/>
        <dbReference type="ChEBI" id="CHEBI:15343"/>
        <dbReference type="ChEBI" id="CHEBI:59776"/>
        <dbReference type="ChEBI" id="CHEBI:62877"/>
        <dbReference type="EC" id="4.1.2.4"/>
    </reaction>
</comment>
<evidence type="ECO:0000313" key="8">
    <source>
        <dbReference type="EMBL" id="GIF70495.1"/>
    </source>
</evidence>
<evidence type="ECO:0000256" key="3">
    <source>
        <dbReference type="ARBA" id="ARBA00012515"/>
    </source>
</evidence>
<dbReference type="EMBL" id="BONE01000001">
    <property type="protein sequence ID" value="GIF70495.1"/>
    <property type="molecule type" value="Genomic_DNA"/>
</dbReference>
<name>A0ABQ4CGR6_9ACTN</name>
<keyword evidence="4" id="KW-0456">Lyase</keyword>
<protein>
    <recommendedName>
        <fullName evidence="3 7">Deoxyribose-phosphate aldolase</fullName>
        <ecNumber evidence="3 7">4.1.2.4</ecNumber>
    </recommendedName>
</protein>
<dbReference type="Pfam" id="PF01791">
    <property type="entry name" value="DeoC"/>
    <property type="match status" value="1"/>
</dbReference>
<dbReference type="PANTHER" id="PTHR10889">
    <property type="entry name" value="DEOXYRIBOSE-PHOSPHATE ALDOLASE"/>
    <property type="match status" value="1"/>
</dbReference>
<dbReference type="Gene3D" id="3.20.20.70">
    <property type="entry name" value="Aldolase class I"/>
    <property type="match status" value="1"/>
</dbReference>
<dbReference type="PANTHER" id="PTHR10889:SF3">
    <property type="entry name" value="DEOXYRIBOSE-PHOSPHATE ALDOLASE"/>
    <property type="match status" value="1"/>
</dbReference>
<dbReference type="NCBIfam" id="TIGR00126">
    <property type="entry name" value="deoC"/>
    <property type="match status" value="1"/>
</dbReference>
<comment type="similarity">
    <text evidence="2">Belongs to the DeoC/FbaB aldolase family. DeoC type 2 subfamily.</text>
</comment>
<evidence type="ECO:0000256" key="1">
    <source>
        <dbReference type="ARBA" id="ARBA00004816"/>
    </source>
</evidence>